<comment type="function">
    <text evidence="10">Channel that opens in response to stretch forces in the membrane lipid bilayer. May participate in the regulation of osmotic pressure changes within the cell.</text>
</comment>
<keyword evidence="7 10" id="KW-0406">Ion transport</keyword>
<evidence type="ECO:0000256" key="4">
    <source>
        <dbReference type="ARBA" id="ARBA00022475"/>
    </source>
</evidence>
<dbReference type="GO" id="GO:0005886">
    <property type="term" value="C:plasma membrane"/>
    <property type="evidence" value="ECO:0007669"/>
    <property type="project" value="UniProtKB-SubCell"/>
</dbReference>
<evidence type="ECO:0000256" key="1">
    <source>
        <dbReference type="ARBA" id="ARBA00004651"/>
    </source>
</evidence>
<dbReference type="AlphaFoldDB" id="A0A127EEK3"/>
<evidence type="ECO:0000256" key="8">
    <source>
        <dbReference type="ARBA" id="ARBA00023136"/>
    </source>
</evidence>
<dbReference type="PANTHER" id="PTHR30266:SF2">
    <property type="entry name" value="LARGE-CONDUCTANCE MECHANOSENSITIVE CHANNEL"/>
    <property type="match status" value="1"/>
</dbReference>
<dbReference type="Gene3D" id="1.10.1200.120">
    <property type="entry name" value="Large-conductance mechanosensitive channel, MscL, domain 1"/>
    <property type="match status" value="1"/>
</dbReference>
<reference evidence="11 12" key="1">
    <citation type="journal article" date="2016" name="PLoS ONE">
        <title>Plasmid Characterization and Chromosome Analysis of Two netF+ Clostridium perfringens Isolates Associated with Foal and Canine Necrotizing Enteritis.</title>
        <authorList>
            <person name="Mehdizadeh Gohari I."/>
            <person name="Kropinski A.M."/>
            <person name="Weese S.J."/>
            <person name="Parreira V.R."/>
            <person name="Whitehead A.E."/>
            <person name="Boerlin P."/>
            <person name="Prescott J.F."/>
        </authorList>
    </citation>
    <scope>NUCLEOTIDE SEQUENCE [LARGE SCALE GENOMIC DNA]</scope>
    <source>
        <strain evidence="11 12">JP838</strain>
    </source>
</reference>
<organism evidence="11 12">
    <name type="scientific">Clostridium perfringens</name>
    <dbReference type="NCBI Taxonomy" id="1502"/>
    <lineage>
        <taxon>Bacteria</taxon>
        <taxon>Bacillati</taxon>
        <taxon>Bacillota</taxon>
        <taxon>Clostridia</taxon>
        <taxon>Eubacteriales</taxon>
        <taxon>Clostridiaceae</taxon>
        <taxon>Clostridium</taxon>
    </lineage>
</organism>
<dbReference type="Proteomes" id="UP000070260">
    <property type="component" value="Chromosome"/>
</dbReference>
<keyword evidence="6 10" id="KW-1133">Transmembrane helix</keyword>
<keyword evidence="5 10" id="KW-0812">Transmembrane</keyword>
<comment type="subunit">
    <text evidence="10">Homopentamer.</text>
</comment>
<evidence type="ECO:0000256" key="6">
    <source>
        <dbReference type="ARBA" id="ARBA00022989"/>
    </source>
</evidence>
<keyword evidence="3 10" id="KW-0813">Transport</keyword>
<dbReference type="NCBIfam" id="NF001843">
    <property type="entry name" value="PRK00567.1-4"/>
    <property type="match status" value="1"/>
</dbReference>
<dbReference type="OrthoDB" id="9810350at2"/>
<comment type="subcellular location">
    <subcellularLocation>
        <location evidence="1 10">Cell membrane</location>
        <topology evidence="1 10">Multi-pass membrane protein</topology>
    </subcellularLocation>
</comment>
<evidence type="ECO:0000256" key="10">
    <source>
        <dbReference type="HAMAP-Rule" id="MF_00115"/>
    </source>
</evidence>
<keyword evidence="4 10" id="KW-1003">Cell membrane</keyword>
<evidence type="ECO:0000256" key="7">
    <source>
        <dbReference type="ARBA" id="ARBA00023065"/>
    </source>
</evidence>
<dbReference type="RefSeq" id="WP_061426146.1">
    <property type="nucleotide sequence ID" value="NZ_CABPRL010000005.1"/>
</dbReference>
<dbReference type="PRINTS" id="PR01264">
    <property type="entry name" value="MECHCHANNEL"/>
</dbReference>
<dbReference type="InterPro" id="IPR037673">
    <property type="entry name" value="MSC/AndL"/>
</dbReference>
<dbReference type="NCBIfam" id="TIGR00220">
    <property type="entry name" value="mscL"/>
    <property type="match status" value="1"/>
</dbReference>
<dbReference type="PATRIC" id="fig|1502.177.peg.190"/>
<dbReference type="GO" id="GO:0008381">
    <property type="term" value="F:mechanosensitive monoatomic ion channel activity"/>
    <property type="evidence" value="ECO:0007669"/>
    <property type="project" value="UniProtKB-UniRule"/>
</dbReference>
<accession>A0A127EEK3</accession>
<gene>
    <name evidence="10" type="primary">mscL</name>
    <name evidence="11" type="ORF">JFP838_01035</name>
</gene>
<dbReference type="PROSITE" id="PS01327">
    <property type="entry name" value="MSCL"/>
    <property type="match status" value="1"/>
</dbReference>
<feature type="transmembrane region" description="Helical" evidence="10">
    <location>
        <begin position="12"/>
        <end position="31"/>
    </location>
</feature>
<dbReference type="InterPro" id="IPR001185">
    <property type="entry name" value="MS_channel"/>
</dbReference>
<comment type="similarity">
    <text evidence="2 10">Belongs to the MscL family.</text>
</comment>
<dbReference type="PANTHER" id="PTHR30266">
    <property type="entry name" value="MECHANOSENSITIVE CHANNEL MSCL"/>
    <property type="match status" value="1"/>
</dbReference>
<evidence type="ECO:0000256" key="5">
    <source>
        <dbReference type="ARBA" id="ARBA00022692"/>
    </source>
</evidence>
<evidence type="ECO:0000256" key="2">
    <source>
        <dbReference type="ARBA" id="ARBA00007254"/>
    </source>
</evidence>
<keyword evidence="9 10" id="KW-0407">Ion channel</keyword>
<evidence type="ECO:0000256" key="9">
    <source>
        <dbReference type="ARBA" id="ARBA00023303"/>
    </source>
</evidence>
<evidence type="ECO:0000313" key="11">
    <source>
        <dbReference type="EMBL" id="AMN34398.1"/>
    </source>
</evidence>
<name>A0A127EEK3_CLOPF</name>
<dbReference type="SUPFAM" id="SSF81330">
    <property type="entry name" value="Gated mechanosensitive channel"/>
    <property type="match status" value="1"/>
</dbReference>
<dbReference type="NCBIfam" id="NF010557">
    <property type="entry name" value="PRK13952.1"/>
    <property type="match status" value="1"/>
</dbReference>
<dbReference type="InterPro" id="IPR019823">
    <property type="entry name" value="Mechanosensitive_channel_CS"/>
</dbReference>
<dbReference type="EMBL" id="CP010994">
    <property type="protein sequence ID" value="AMN34398.1"/>
    <property type="molecule type" value="Genomic_DNA"/>
</dbReference>
<proteinExistence type="inferred from homology"/>
<dbReference type="InterPro" id="IPR036019">
    <property type="entry name" value="MscL_channel"/>
</dbReference>
<feature type="transmembrane region" description="Helical" evidence="10">
    <location>
        <begin position="87"/>
        <end position="104"/>
    </location>
</feature>
<evidence type="ECO:0000256" key="3">
    <source>
        <dbReference type="ARBA" id="ARBA00022448"/>
    </source>
</evidence>
<evidence type="ECO:0000313" key="12">
    <source>
        <dbReference type="Proteomes" id="UP000070260"/>
    </source>
</evidence>
<dbReference type="HAMAP" id="MF_00115">
    <property type="entry name" value="MscL"/>
    <property type="match status" value="1"/>
</dbReference>
<dbReference type="Pfam" id="PF01741">
    <property type="entry name" value="MscL"/>
    <property type="match status" value="1"/>
</dbReference>
<protein>
    <recommendedName>
        <fullName evidence="10">Large-conductance mechanosensitive channel</fullName>
    </recommendedName>
</protein>
<keyword evidence="8 10" id="KW-0472">Membrane</keyword>
<sequence length="155" mass="17100">MWKEFKEFAMKGNVVDLAIGVVIGGAFGKIVTSLVNDIIMPIVGRLVGKVDFSNLYINLSGQQFNSLQEAQAAGAATINYGLFLNNLINFLIIAFSIFIVIKQINKLKDFTMKKEDAQAEATEKDCPYCYTKIDIKATRCPNCTSILEESSNQSS</sequence>